<dbReference type="PANTHER" id="PTHR12692:SF0">
    <property type="entry name" value="GH11935P"/>
    <property type="match status" value="1"/>
</dbReference>
<keyword evidence="9 13" id="KW-1133">Transmembrane helix</keyword>
<comment type="function">
    <text evidence="1">Subunit of the oligosaccharyl transferase (OST) complex that catalyzes the initial transfer of a defined glycan (Glc(3)Man(9)GlcNAc(2) in eukaryotes) from the lipid carrier dolichol-pyrophosphate to an asparagine residue within an Asn-X-Ser/Thr consensus motif in nascent polypeptide chains, the first step in protein N-glycosylation. N-glycosylation occurs cotranslationally and the complex associates with the Sec61 complex at the channel-forming translocon complex that mediates protein translocation across the endoplasmic reticulum (ER). All subunits are required for a maximal enzyme activity.</text>
</comment>
<dbReference type="GO" id="GO:0018279">
    <property type="term" value="P:protein N-linked glycosylation via asparagine"/>
    <property type="evidence" value="ECO:0007669"/>
    <property type="project" value="TreeGrafter"/>
</dbReference>
<organism evidence="15 16">
    <name type="scientific">Chironomus riparius</name>
    <dbReference type="NCBI Taxonomy" id="315576"/>
    <lineage>
        <taxon>Eukaryota</taxon>
        <taxon>Metazoa</taxon>
        <taxon>Ecdysozoa</taxon>
        <taxon>Arthropoda</taxon>
        <taxon>Hexapoda</taxon>
        <taxon>Insecta</taxon>
        <taxon>Pterygota</taxon>
        <taxon>Neoptera</taxon>
        <taxon>Endopterygota</taxon>
        <taxon>Diptera</taxon>
        <taxon>Nematocera</taxon>
        <taxon>Chironomoidea</taxon>
        <taxon>Chironomidae</taxon>
        <taxon>Chironominae</taxon>
        <taxon>Chironomus</taxon>
    </lineage>
</organism>
<feature type="signal peptide" evidence="14">
    <location>
        <begin position="1"/>
        <end position="23"/>
    </location>
</feature>
<reference evidence="15" key="2">
    <citation type="submission" date="2022-10" db="EMBL/GenBank/DDBJ databases">
        <authorList>
            <consortium name="ENA_rothamsted_submissions"/>
            <consortium name="culmorum"/>
            <person name="King R."/>
        </authorList>
    </citation>
    <scope>NUCLEOTIDE SEQUENCE</scope>
</reference>
<evidence type="ECO:0000256" key="13">
    <source>
        <dbReference type="SAM" id="Phobius"/>
    </source>
</evidence>
<dbReference type="InterPro" id="IPR021149">
    <property type="entry name" value="OligosaccharylTrfase_OST3/OST6"/>
</dbReference>
<dbReference type="GO" id="GO:0015693">
    <property type="term" value="P:magnesium ion transport"/>
    <property type="evidence" value="ECO:0007669"/>
    <property type="project" value="UniProtKB-ARBA"/>
</dbReference>
<feature type="transmembrane region" description="Helical" evidence="13">
    <location>
        <begin position="216"/>
        <end position="235"/>
    </location>
</feature>
<dbReference type="Gene3D" id="3.40.30.10">
    <property type="entry name" value="Glutaredoxin"/>
    <property type="match status" value="1"/>
</dbReference>
<feature type="chain" id="PRO_5040265030" description="Tumor suppressor candidate 3" evidence="14">
    <location>
        <begin position="24"/>
        <end position="332"/>
    </location>
</feature>
<keyword evidence="8" id="KW-0460">Magnesium</keyword>
<keyword evidence="16" id="KW-1185">Reference proteome</keyword>
<evidence type="ECO:0000256" key="3">
    <source>
        <dbReference type="ARBA" id="ARBA00009561"/>
    </source>
</evidence>
<evidence type="ECO:0000256" key="9">
    <source>
        <dbReference type="ARBA" id="ARBA00022989"/>
    </source>
</evidence>
<keyword evidence="5 13" id="KW-0812">Transmembrane</keyword>
<dbReference type="InterPro" id="IPR036249">
    <property type="entry name" value="Thioredoxin-like_sf"/>
</dbReference>
<gene>
    <name evidence="15" type="ORF">CHIRRI_LOCUS10776</name>
</gene>
<evidence type="ECO:0000256" key="12">
    <source>
        <dbReference type="ARBA" id="ARBA00043952"/>
    </source>
</evidence>
<evidence type="ECO:0000313" key="16">
    <source>
        <dbReference type="Proteomes" id="UP001153620"/>
    </source>
</evidence>
<evidence type="ECO:0000256" key="8">
    <source>
        <dbReference type="ARBA" id="ARBA00022842"/>
    </source>
</evidence>
<evidence type="ECO:0000256" key="7">
    <source>
        <dbReference type="ARBA" id="ARBA00022824"/>
    </source>
</evidence>
<keyword evidence="7" id="KW-0256">Endoplasmic reticulum</keyword>
<evidence type="ECO:0000256" key="6">
    <source>
        <dbReference type="ARBA" id="ARBA00022729"/>
    </source>
</evidence>
<comment type="similarity">
    <text evidence="3">Belongs to the OST3/OST6 family.</text>
</comment>
<keyword evidence="10 13" id="KW-0472">Membrane</keyword>
<evidence type="ECO:0000256" key="14">
    <source>
        <dbReference type="SAM" id="SignalP"/>
    </source>
</evidence>
<dbReference type="GO" id="GO:0008250">
    <property type="term" value="C:oligosaccharyltransferase complex"/>
    <property type="evidence" value="ECO:0007669"/>
    <property type="project" value="TreeGrafter"/>
</dbReference>
<feature type="transmembrane region" description="Helical" evidence="13">
    <location>
        <begin position="268"/>
        <end position="286"/>
    </location>
</feature>
<dbReference type="FunFam" id="3.40.30.10:FF:000009">
    <property type="entry name" value="Tumor suppressor candidate 3"/>
    <property type="match status" value="1"/>
</dbReference>
<evidence type="ECO:0000256" key="10">
    <source>
        <dbReference type="ARBA" id="ARBA00023136"/>
    </source>
</evidence>
<sequence>MKLISSVIISIILFILIMSNVDCQRKQSSNAGGISLGEKVQQLLDWNAKKSILRLNGHKFKEYVKSSPRNYSVIVMFTALQPARQCVICRPASDEYTILANSYRYSSVYSNKLFFAIIDFDEGSDVFQMLRLNTAPVFMHFPAKGKAKGSDTMDIQRVGISAEAIAKWVQERTDIQIRIFRPPNYSGTVAVIMLISFVGGFLYLKRNNLEFLQNKQLWGLMSLLFVFAMISGQMWNHIRSPPFVHKSQNGGIGYFHGSSQGQLVFETYIVMVLNGLVVIGMILLTESGSQNDARKGKLMAIIGLIFVAVFFSLLLSAFRSKAHGYPYSFLFK</sequence>
<evidence type="ECO:0000313" key="15">
    <source>
        <dbReference type="EMBL" id="CAG9807930.1"/>
    </source>
</evidence>
<evidence type="ECO:0000256" key="11">
    <source>
        <dbReference type="ARBA" id="ARBA00023157"/>
    </source>
</evidence>
<evidence type="ECO:0000256" key="1">
    <source>
        <dbReference type="ARBA" id="ARBA00002791"/>
    </source>
</evidence>
<dbReference type="Proteomes" id="UP001153620">
    <property type="component" value="Chromosome 3"/>
</dbReference>
<reference evidence="15" key="1">
    <citation type="submission" date="2022-01" db="EMBL/GenBank/DDBJ databases">
        <authorList>
            <person name="King R."/>
        </authorList>
    </citation>
    <scope>NUCLEOTIDE SEQUENCE</scope>
</reference>
<keyword evidence="4" id="KW-0813">Transport</keyword>
<keyword evidence="11" id="KW-1015">Disulfide bond</keyword>
<proteinExistence type="inferred from homology"/>
<keyword evidence="6 14" id="KW-0732">Signal</keyword>
<evidence type="ECO:0000256" key="2">
    <source>
        <dbReference type="ARBA" id="ARBA00004477"/>
    </source>
</evidence>
<dbReference type="OrthoDB" id="67566at2759"/>
<name>A0A9N9S2E1_9DIPT</name>
<protein>
    <recommendedName>
        <fullName evidence="17">Tumor suppressor candidate 3</fullName>
    </recommendedName>
</protein>
<feature type="transmembrane region" description="Helical" evidence="13">
    <location>
        <begin position="185"/>
        <end position="204"/>
    </location>
</feature>
<evidence type="ECO:0000256" key="5">
    <source>
        <dbReference type="ARBA" id="ARBA00022692"/>
    </source>
</evidence>
<dbReference type="SUPFAM" id="SSF52833">
    <property type="entry name" value="Thioredoxin-like"/>
    <property type="match status" value="1"/>
</dbReference>
<dbReference type="EMBL" id="OU895879">
    <property type="protein sequence ID" value="CAG9807930.1"/>
    <property type="molecule type" value="Genomic_DNA"/>
</dbReference>
<feature type="transmembrane region" description="Helical" evidence="13">
    <location>
        <begin position="298"/>
        <end position="318"/>
    </location>
</feature>
<dbReference type="PANTHER" id="PTHR12692">
    <property type="entry name" value="DOLICHYL-DIPHOSPHOOLIGOSACCHARIDE--PROTEIN GLYCOSYLTRANSFERASE-RELATED"/>
    <property type="match status" value="1"/>
</dbReference>
<evidence type="ECO:0008006" key="17">
    <source>
        <dbReference type="Google" id="ProtNLM"/>
    </source>
</evidence>
<comment type="pathway">
    <text evidence="12">Protein modification.</text>
</comment>
<accession>A0A9N9S2E1</accession>
<evidence type="ECO:0000256" key="4">
    <source>
        <dbReference type="ARBA" id="ARBA00022448"/>
    </source>
</evidence>
<dbReference type="Pfam" id="PF04756">
    <property type="entry name" value="OST3_OST6"/>
    <property type="match status" value="1"/>
</dbReference>
<dbReference type="AlphaFoldDB" id="A0A9N9S2E1"/>
<comment type="subcellular location">
    <subcellularLocation>
        <location evidence="2">Endoplasmic reticulum membrane</location>
        <topology evidence="2">Multi-pass membrane protein</topology>
    </subcellularLocation>
</comment>